<sequence length="108" mass="12534">MSLGARLKTLLINILCDRQLLNHVQRFFEEQDVERLFGKGVKAEDLNEYSICRALDALHLAISWKVYSILSVIIRMLNKAENSFFIHKKDYLVRGYLPISQIHNGISE</sequence>
<dbReference type="InterPro" id="IPR025457">
    <property type="entry name" value="DUF4277"/>
</dbReference>
<organism evidence="2 3">
    <name type="scientific">Siminovitchia terrae</name>
    <name type="common">Bacillus terrae</name>
    <dbReference type="NCBI Taxonomy" id="1914933"/>
    <lineage>
        <taxon>Bacteria</taxon>
        <taxon>Bacillati</taxon>
        <taxon>Bacillota</taxon>
        <taxon>Bacilli</taxon>
        <taxon>Bacillales</taxon>
        <taxon>Bacillaceae</taxon>
        <taxon>Siminovitchia</taxon>
    </lineage>
</organism>
<dbReference type="EMBL" id="BORJ01000001">
    <property type="protein sequence ID" value="GIN94886.1"/>
    <property type="molecule type" value="Genomic_DNA"/>
</dbReference>
<dbReference type="Proteomes" id="UP000680670">
    <property type="component" value="Unassembled WGS sequence"/>
</dbReference>
<reference evidence="2 3" key="1">
    <citation type="submission" date="2021-03" db="EMBL/GenBank/DDBJ databases">
        <title>Antimicrobial resistance genes in bacteria isolated from Japanese honey, and their potential for conferring macrolide and lincosamide resistance in the American foulbrood pathogen Paenibacillus larvae.</title>
        <authorList>
            <person name="Okamoto M."/>
            <person name="Kumagai M."/>
            <person name="Kanamori H."/>
            <person name="Takamatsu D."/>
        </authorList>
    </citation>
    <scope>NUCLEOTIDE SEQUENCE [LARGE SCALE GENOMIC DNA]</scope>
    <source>
        <strain evidence="2 3">J6TS1</strain>
    </source>
</reference>
<evidence type="ECO:0000259" key="1">
    <source>
        <dbReference type="Pfam" id="PF14104"/>
    </source>
</evidence>
<evidence type="ECO:0000313" key="3">
    <source>
        <dbReference type="Proteomes" id="UP000680670"/>
    </source>
</evidence>
<feature type="domain" description="DUF4277" evidence="1">
    <location>
        <begin position="2"/>
        <end position="69"/>
    </location>
</feature>
<proteinExistence type="predicted"/>
<accession>A0ABQ4KTG6</accession>
<evidence type="ECO:0000313" key="2">
    <source>
        <dbReference type="EMBL" id="GIN94886.1"/>
    </source>
</evidence>
<gene>
    <name evidence="2" type="ORF">J6TS1_07560</name>
</gene>
<dbReference type="Pfam" id="PF14104">
    <property type="entry name" value="DUF4277"/>
    <property type="match status" value="1"/>
</dbReference>
<keyword evidence="3" id="KW-1185">Reference proteome</keyword>
<protein>
    <recommendedName>
        <fullName evidence="1">DUF4277 domain-containing protein</fullName>
    </recommendedName>
</protein>
<comment type="caution">
    <text evidence="2">The sequence shown here is derived from an EMBL/GenBank/DDBJ whole genome shotgun (WGS) entry which is preliminary data.</text>
</comment>
<name>A0ABQ4KTG6_SIMTE</name>